<dbReference type="GO" id="GO:0000160">
    <property type="term" value="P:phosphorelay signal transduction system"/>
    <property type="evidence" value="ECO:0007669"/>
    <property type="project" value="UniProtKB-KW"/>
</dbReference>
<name>A0A345PGU4_9BACI</name>
<evidence type="ECO:0000256" key="2">
    <source>
        <dbReference type="ARBA" id="ARBA00012438"/>
    </source>
</evidence>
<evidence type="ECO:0000256" key="3">
    <source>
        <dbReference type="ARBA" id="ARBA00023012"/>
    </source>
</evidence>
<feature type="domain" description="Histidine kinase/HSP90-like ATPase" evidence="4">
    <location>
        <begin position="2"/>
        <end position="42"/>
    </location>
</feature>
<sequence length="49" mass="5515">MQTGGKGIGLLIVKAYLELHDRKIEVESRIGKGTTFMIYLPNSLEDFMT</sequence>
<reference evidence="6" key="1">
    <citation type="submission" date="2017-11" db="EMBL/GenBank/DDBJ databases">
        <authorList>
            <person name="Zhu W."/>
        </authorList>
    </citation>
    <scope>NUCLEOTIDE SEQUENCE [LARGE SCALE GENOMIC DNA]</scope>
    <source>
        <strain evidence="6">160</strain>
    </source>
</reference>
<dbReference type="KEGG" id="ocn:CUC15_09910"/>
<dbReference type="InterPro" id="IPR003594">
    <property type="entry name" value="HATPase_dom"/>
</dbReference>
<keyword evidence="6" id="KW-1185">Reference proteome</keyword>
<dbReference type="GO" id="GO:0004673">
    <property type="term" value="F:protein histidine kinase activity"/>
    <property type="evidence" value="ECO:0007669"/>
    <property type="project" value="UniProtKB-EC"/>
</dbReference>
<accession>A0A345PGU4</accession>
<dbReference type="PRINTS" id="PR00344">
    <property type="entry name" value="BCTRLSENSOR"/>
</dbReference>
<dbReference type="EC" id="2.7.13.3" evidence="2"/>
<dbReference type="EMBL" id="CP024848">
    <property type="protein sequence ID" value="AXI09224.1"/>
    <property type="molecule type" value="Genomic_DNA"/>
</dbReference>
<evidence type="ECO:0000259" key="4">
    <source>
        <dbReference type="Pfam" id="PF02518"/>
    </source>
</evidence>
<dbReference type="RefSeq" id="WP_114916514.1">
    <property type="nucleotide sequence ID" value="NZ_CP024848.1"/>
</dbReference>
<dbReference type="InterPro" id="IPR036890">
    <property type="entry name" value="HATPase_C_sf"/>
</dbReference>
<evidence type="ECO:0000313" key="5">
    <source>
        <dbReference type="EMBL" id="AXI09224.1"/>
    </source>
</evidence>
<protein>
    <recommendedName>
        <fullName evidence="2">histidine kinase</fullName>
        <ecNumber evidence="2">2.7.13.3</ecNumber>
    </recommendedName>
</protein>
<gene>
    <name evidence="5" type="ORF">CUC15_09910</name>
</gene>
<dbReference type="AlphaFoldDB" id="A0A345PGU4"/>
<comment type="catalytic activity">
    <reaction evidence="1">
        <text>ATP + protein L-histidine = ADP + protein N-phospho-L-histidine.</text>
        <dbReference type="EC" id="2.7.13.3"/>
    </reaction>
</comment>
<keyword evidence="3" id="KW-0902">Two-component regulatory system</keyword>
<dbReference type="Pfam" id="PF02518">
    <property type="entry name" value="HATPase_c"/>
    <property type="match status" value="1"/>
</dbReference>
<dbReference type="OrthoDB" id="9815750at2"/>
<dbReference type="SUPFAM" id="SSF55874">
    <property type="entry name" value="ATPase domain of HSP90 chaperone/DNA topoisomerase II/histidine kinase"/>
    <property type="match status" value="1"/>
</dbReference>
<dbReference type="Gene3D" id="3.30.565.10">
    <property type="entry name" value="Histidine kinase-like ATPase, C-terminal domain"/>
    <property type="match status" value="1"/>
</dbReference>
<evidence type="ECO:0000313" key="6">
    <source>
        <dbReference type="Proteomes" id="UP000253908"/>
    </source>
</evidence>
<organism evidence="5 6">
    <name type="scientific">Oceanobacillus zhaokaii</name>
    <dbReference type="NCBI Taxonomy" id="2052660"/>
    <lineage>
        <taxon>Bacteria</taxon>
        <taxon>Bacillati</taxon>
        <taxon>Bacillota</taxon>
        <taxon>Bacilli</taxon>
        <taxon>Bacillales</taxon>
        <taxon>Bacillaceae</taxon>
        <taxon>Oceanobacillus</taxon>
    </lineage>
</organism>
<evidence type="ECO:0000256" key="1">
    <source>
        <dbReference type="ARBA" id="ARBA00000085"/>
    </source>
</evidence>
<dbReference type="Proteomes" id="UP000253908">
    <property type="component" value="Chromosome"/>
</dbReference>
<dbReference type="InterPro" id="IPR004358">
    <property type="entry name" value="Sig_transdc_His_kin-like_C"/>
</dbReference>
<proteinExistence type="predicted"/>